<comment type="caution">
    <text evidence="1">The sequence shown here is derived from an EMBL/GenBank/DDBJ whole genome shotgun (WGS) entry which is preliminary data.</text>
</comment>
<protein>
    <submittedName>
        <fullName evidence="1">Uncharacterized protein</fullName>
    </submittedName>
</protein>
<proteinExistence type="predicted"/>
<dbReference type="Proteomes" id="UP000265520">
    <property type="component" value="Unassembled WGS sequence"/>
</dbReference>
<dbReference type="EMBL" id="LXQA011194901">
    <property type="protein sequence ID" value="MCI88512.1"/>
    <property type="molecule type" value="Genomic_DNA"/>
</dbReference>
<dbReference type="AlphaFoldDB" id="A0A392VM50"/>
<keyword evidence="2" id="KW-1185">Reference proteome</keyword>
<sequence length="22" mass="2017">MLEGAKSIGAEAATIASAGAVV</sequence>
<evidence type="ECO:0000313" key="1">
    <source>
        <dbReference type="EMBL" id="MCI88512.1"/>
    </source>
</evidence>
<organism evidence="1 2">
    <name type="scientific">Trifolium medium</name>
    <dbReference type="NCBI Taxonomy" id="97028"/>
    <lineage>
        <taxon>Eukaryota</taxon>
        <taxon>Viridiplantae</taxon>
        <taxon>Streptophyta</taxon>
        <taxon>Embryophyta</taxon>
        <taxon>Tracheophyta</taxon>
        <taxon>Spermatophyta</taxon>
        <taxon>Magnoliopsida</taxon>
        <taxon>eudicotyledons</taxon>
        <taxon>Gunneridae</taxon>
        <taxon>Pentapetalae</taxon>
        <taxon>rosids</taxon>
        <taxon>fabids</taxon>
        <taxon>Fabales</taxon>
        <taxon>Fabaceae</taxon>
        <taxon>Papilionoideae</taxon>
        <taxon>50 kb inversion clade</taxon>
        <taxon>NPAAA clade</taxon>
        <taxon>Hologalegina</taxon>
        <taxon>IRL clade</taxon>
        <taxon>Trifolieae</taxon>
        <taxon>Trifolium</taxon>
    </lineage>
</organism>
<accession>A0A392VM50</accession>
<reference evidence="1 2" key="1">
    <citation type="journal article" date="2018" name="Front. Plant Sci.">
        <title>Red Clover (Trifolium pratense) and Zigzag Clover (T. medium) - A Picture of Genomic Similarities and Differences.</title>
        <authorList>
            <person name="Dluhosova J."/>
            <person name="Istvanek J."/>
            <person name="Nedelnik J."/>
            <person name="Repkova J."/>
        </authorList>
    </citation>
    <scope>NUCLEOTIDE SEQUENCE [LARGE SCALE GENOMIC DNA]</scope>
    <source>
        <strain evidence="2">cv. 10/8</strain>
        <tissue evidence="1">Leaf</tissue>
    </source>
</reference>
<feature type="non-terminal residue" evidence="1">
    <location>
        <position position="22"/>
    </location>
</feature>
<evidence type="ECO:0000313" key="2">
    <source>
        <dbReference type="Proteomes" id="UP000265520"/>
    </source>
</evidence>
<name>A0A392VM50_9FABA</name>